<feature type="domain" description="Transcriptional repressor PaaX-like N-terminal" evidence="2">
    <location>
        <begin position="21"/>
        <end position="90"/>
    </location>
</feature>
<evidence type="ECO:0000313" key="6">
    <source>
        <dbReference type="Proteomes" id="UP000681075"/>
    </source>
</evidence>
<sequence length="320" mass="35745">MTKSAPLRRVLRTLIADTSPRAKSLIVTVFGDAILPHGGSIWMGSLVSLLDPFGVNERLVRTAVLRLTRDNWLVADSVGRRSYYRLTDTGSHRFEEAAQRIYAAGSVPWDGNWSIVMIDADTAEQRDRIRRDLGWLGFAAISQSLLLHPNPDRASLAEAIRDDAHGGAVLVLRATRDQLPGLEREDPDKLRRLVQTTWDLDALSVMYQSFLDRFRPALRVLQEHAASDPEAAFVLRTLAIHEFRRVLLKDPDLPPELLPPNWPGSTARQLCRNLYLAAEQPAEKHLLDTVETAEGPLPGASARHRARFGGLPAPRKSARR</sequence>
<comment type="caution">
    <text evidence="5">The sequence shown here is derived from an EMBL/GenBank/DDBJ whole genome shotgun (WGS) entry which is preliminary data.</text>
</comment>
<dbReference type="Pfam" id="PF08223">
    <property type="entry name" value="PaaX_C"/>
    <property type="match status" value="1"/>
</dbReference>
<dbReference type="RefSeq" id="WP_420241250.1">
    <property type="nucleotide sequence ID" value="NZ_BOPV01000001.1"/>
</dbReference>
<dbReference type="PANTHER" id="PTHR30319:SF1">
    <property type="entry name" value="TRANSCRIPTIONAL REPRESSOR PAAX"/>
    <property type="match status" value="1"/>
</dbReference>
<dbReference type="Gene3D" id="1.10.10.10">
    <property type="entry name" value="Winged helix-like DNA-binding domain superfamily/Winged helix DNA-binding domain"/>
    <property type="match status" value="1"/>
</dbReference>
<keyword evidence="6" id="KW-1185">Reference proteome</keyword>
<dbReference type="InterPro" id="IPR012906">
    <property type="entry name" value="PaaX-like_N"/>
</dbReference>
<evidence type="ECO:0000259" key="4">
    <source>
        <dbReference type="Pfam" id="PF20803"/>
    </source>
</evidence>
<accession>A0A8S8X5Z2</accession>
<dbReference type="EMBL" id="BOPV01000001">
    <property type="protein sequence ID" value="GIL38278.1"/>
    <property type="molecule type" value="Genomic_DNA"/>
</dbReference>
<dbReference type="InterPro" id="IPR048846">
    <property type="entry name" value="PaaX-like_central"/>
</dbReference>
<proteinExistence type="predicted"/>
<dbReference type="Gene3D" id="1.20.58.1460">
    <property type="match status" value="1"/>
</dbReference>
<feature type="region of interest" description="Disordered" evidence="1">
    <location>
        <begin position="294"/>
        <end position="320"/>
    </location>
</feature>
<dbReference type="InterPro" id="IPR013225">
    <property type="entry name" value="PaaX_C"/>
</dbReference>
<organism evidence="5 6">
    <name type="scientific">Roseiterribacter gracilis</name>
    <dbReference type="NCBI Taxonomy" id="2812848"/>
    <lineage>
        <taxon>Bacteria</taxon>
        <taxon>Pseudomonadati</taxon>
        <taxon>Pseudomonadota</taxon>
        <taxon>Alphaproteobacteria</taxon>
        <taxon>Rhodospirillales</taxon>
        <taxon>Roseiterribacteraceae</taxon>
        <taxon>Roseiterribacter</taxon>
    </lineage>
</organism>
<protein>
    <submittedName>
        <fullName evidence="5">Phenylacetic acid degradation operon negative regulatory protein PaaX</fullName>
    </submittedName>
</protein>
<evidence type="ECO:0000313" key="5">
    <source>
        <dbReference type="EMBL" id="GIL38278.1"/>
    </source>
</evidence>
<feature type="domain" description="Transcriptional repressor PaaX-like C-terminal" evidence="3">
    <location>
        <begin position="198"/>
        <end position="286"/>
    </location>
</feature>
<dbReference type="NCBIfam" id="TIGR02277">
    <property type="entry name" value="PaaX_trns_reg"/>
    <property type="match status" value="1"/>
</dbReference>
<dbReference type="AlphaFoldDB" id="A0A8S8X5Z2"/>
<dbReference type="Gene3D" id="3.30.70.2650">
    <property type="match status" value="1"/>
</dbReference>
<dbReference type="PANTHER" id="PTHR30319">
    <property type="entry name" value="PHENYLACETIC ACID REGULATOR-RELATED TRANSCRIPTIONAL REPRESSOR"/>
    <property type="match status" value="1"/>
</dbReference>
<evidence type="ECO:0000256" key="1">
    <source>
        <dbReference type="SAM" id="MobiDB-lite"/>
    </source>
</evidence>
<evidence type="ECO:0000259" key="2">
    <source>
        <dbReference type="Pfam" id="PF07848"/>
    </source>
</evidence>
<dbReference type="Pfam" id="PF07848">
    <property type="entry name" value="PaaX"/>
    <property type="match status" value="1"/>
</dbReference>
<reference evidence="5" key="1">
    <citation type="submission" date="2021-02" db="EMBL/GenBank/DDBJ databases">
        <title>Genome sequence of Rhodospirillales sp. strain TMPK1 isolated from soil.</title>
        <authorList>
            <person name="Nakai R."/>
            <person name="Kusada H."/>
            <person name="Tamaki H."/>
        </authorList>
    </citation>
    <scope>NUCLEOTIDE SEQUENCE</scope>
    <source>
        <strain evidence="5">TMPK1</strain>
    </source>
</reference>
<gene>
    <name evidence="5" type="primary">paaX</name>
    <name evidence="5" type="ORF">TMPK1_05150</name>
</gene>
<dbReference type="Proteomes" id="UP000681075">
    <property type="component" value="Unassembled WGS sequence"/>
</dbReference>
<dbReference type="InterPro" id="IPR011965">
    <property type="entry name" value="PaaX_trns_reg"/>
</dbReference>
<evidence type="ECO:0000259" key="3">
    <source>
        <dbReference type="Pfam" id="PF08223"/>
    </source>
</evidence>
<dbReference type="GO" id="GO:0006351">
    <property type="term" value="P:DNA-templated transcription"/>
    <property type="evidence" value="ECO:0007669"/>
    <property type="project" value="InterPro"/>
</dbReference>
<dbReference type="InterPro" id="IPR036388">
    <property type="entry name" value="WH-like_DNA-bd_sf"/>
</dbReference>
<feature type="domain" description="Transcriptional repressor PaaX-like central Cas2-like" evidence="4">
    <location>
        <begin position="108"/>
        <end position="176"/>
    </location>
</feature>
<dbReference type="PIRSF" id="PIRSF020623">
    <property type="entry name" value="PaaX"/>
    <property type="match status" value="1"/>
</dbReference>
<dbReference type="Pfam" id="PF20803">
    <property type="entry name" value="PaaX_M"/>
    <property type="match status" value="1"/>
</dbReference>
<name>A0A8S8X5Z2_9PROT</name>